<protein>
    <submittedName>
        <fullName evidence="2">Uncharacterized protein</fullName>
    </submittedName>
</protein>
<dbReference type="EMBL" id="BK015311">
    <property type="protein sequence ID" value="DAE00825.1"/>
    <property type="molecule type" value="Genomic_DNA"/>
</dbReference>
<feature type="region of interest" description="Disordered" evidence="1">
    <location>
        <begin position="74"/>
        <end position="102"/>
    </location>
</feature>
<organism evidence="2">
    <name type="scientific">Siphoviridae sp. ctEqU3</name>
    <dbReference type="NCBI Taxonomy" id="2825399"/>
    <lineage>
        <taxon>Viruses</taxon>
        <taxon>Duplodnaviria</taxon>
        <taxon>Heunggongvirae</taxon>
        <taxon>Uroviricota</taxon>
        <taxon>Caudoviricetes</taxon>
    </lineage>
</organism>
<sequence length="102" mass="10676">MFPSADLQNAVQKAERAISGTADTLEGVQSTARRLGIDPNIANSLYARYGRTMQAKALCGLLGTTPEALRSDANKILGGAQNGSQTPQKGKAGGSTKFPRLK</sequence>
<evidence type="ECO:0000256" key="1">
    <source>
        <dbReference type="SAM" id="MobiDB-lite"/>
    </source>
</evidence>
<name>A0A8S5P325_9CAUD</name>
<evidence type="ECO:0000313" key="2">
    <source>
        <dbReference type="EMBL" id="DAE00825.1"/>
    </source>
</evidence>
<reference evidence="2" key="1">
    <citation type="journal article" date="2021" name="Proc. Natl. Acad. Sci. U.S.A.">
        <title>A Catalog of Tens of Thousands of Viruses from Human Metagenomes Reveals Hidden Associations with Chronic Diseases.</title>
        <authorList>
            <person name="Tisza M.J."/>
            <person name="Buck C.B."/>
        </authorList>
    </citation>
    <scope>NUCLEOTIDE SEQUENCE</scope>
    <source>
        <strain evidence="2">CtEqU3</strain>
    </source>
</reference>
<proteinExistence type="predicted"/>
<accession>A0A8S5P325</accession>